<evidence type="ECO:0000256" key="4">
    <source>
        <dbReference type="PROSITE-ProRule" id="PRU00409"/>
    </source>
</evidence>
<name>A0AAW3JXE7_9FIRM</name>
<dbReference type="GO" id="GO:0046872">
    <property type="term" value="F:metal ion binding"/>
    <property type="evidence" value="ECO:0007669"/>
    <property type="project" value="UniProtKB-KW"/>
</dbReference>
<evidence type="ECO:0000256" key="3">
    <source>
        <dbReference type="ARBA" id="ARBA00022840"/>
    </source>
</evidence>
<dbReference type="SUPFAM" id="SSF56059">
    <property type="entry name" value="Glutathione synthetase ATP-binding domain-like"/>
    <property type="match status" value="1"/>
</dbReference>
<dbReference type="PANTHER" id="PTHR21621:SF0">
    <property type="entry name" value="BETA-CITRYLGLUTAMATE SYNTHASE B-RELATED"/>
    <property type="match status" value="1"/>
</dbReference>
<evidence type="ECO:0000313" key="7">
    <source>
        <dbReference type="Proteomes" id="UP000050833"/>
    </source>
</evidence>
<organism evidence="6 7">
    <name type="scientific">Butyribacter intestini</name>
    <dbReference type="NCBI Taxonomy" id="1703332"/>
    <lineage>
        <taxon>Bacteria</taxon>
        <taxon>Bacillati</taxon>
        <taxon>Bacillota</taxon>
        <taxon>Clostridia</taxon>
        <taxon>Lachnospirales</taxon>
        <taxon>Lachnospiraceae</taxon>
        <taxon>Butyribacter</taxon>
    </lineage>
</organism>
<dbReference type="PANTHER" id="PTHR21621">
    <property type="entry name" value="RIBOSOMAL PROTEIN S6 MODIFICATION PROTEIN"/>
    <property type="match status" value="1"/>
</dbReference>
<dbReference type="InterPro" id="IPR004666">
    <property type="entry name" value="Rp_bS6_RimK/Lys_biosynth_LsyX"/>
</dbReference>
<dbReference type="GO" id="GO:0005737">
    <property type="term" value="C:cytoplasm"/>
    <property type="evidence" value="ECO:0007669"/>
    <property type="project" value="TreeGrafter"/>
</dbReference>
<comment type="caution">
    <text evidence="6">The sequence shown here is derived from an EMBL/GenBank/DDBJ whole genome shotgun (WGS) entry which is preliminary data.</text>
</comment>
<evidence type="ECO:0000313" key="6">
    <source>
        <dbReference type="EMBL" id="KQC86474.1"/>
    </source>
</evidence>
<dbReference type="Gene3D" id="3.30.1490.20">
    <property type="entry name" value="ATP-grasp fold, A domain"/>
    <property type="match status" value="1"/>
</dbReference>
<dbReference type="GO" id="GO:0005524">
    <property type="term" value="F:ATP binding"/>
    <property type="evidence" value="ECO:0007669"/>
    <property type="project" value="UniProtKB-UniRule"/>
</dbReference>
<keyword evidence="2 4" id="KW-0547">Nucleotide-binding</keyword>
<evidence type="ECO:0000259" key="5">
    <source>
        <dbReference type="PROSITE" id="PS50975"/>
    </source>
</evidence>
<keyword evidence="3 4" id="KW-0067">ATP-binding</keyword>
<dbReference type="Pfam" id="PF08443">
    <property type="entry name" value="RimK"/>
    <property type="match status" value="1"/>
</dbReference>
<evidence type="ECO:0000256" key="1">
    <source>
        <dbReference type="ARBA" id="ARBA00022723"/>
    </source>
</evidence>
<accession>A0AAW3JXE7</accession>
<gene>
    <name evidence="6" type="ORF">APZ18_04630</name>
</gene>
<dbReference type="EMBL" id="LLKB01000001">
    <property type="protein sequence ID" value="KQC86474.1"/>
    <property type="molecule type" value="Genomic_DNA"/>
</dbReference>
<dbReference type="NCBIfam" id="TIGR00768">
    <property type="entry name" value="rimK_fam"/>
    <property type="match status" value="1"/>
</dbReference>
<dbReference type="Gene3D" id="3.30.470.20">
    <property type="entry name" value="ATP-grasp fold, B domain"/>
    <property type="match status" value="1"/>
</dbReference>
<proteinExistence type="predicted"/>
<sequence length="324" mass="36795">MGNNINDGYADSNRFSDKALLIYNDFLHSGKFLTHYKWLKNAAETYDIKLELMGNSEFLCSYGTSFDKELIETLGKYRFILFWDKDIRLGKKFTNICKKINIPIYNNIRAIADCDDKSATYEKIGQWNDCHDTLEQIKMIPTIVAPMTYENIGYTDMNFLDKVAEKFGFPLVIKECFGSFGMQVYMAHDMDELKKRVSDIGGKPMIFQKFIEKSSGFDVRLQVVGDEVVAAMYRYTDDGDFRANITHGGKMKSYEPDASEIKLATDTVKALGLDFAGVDLLFSNGADMPADMVCEVNSNAHFKNIFDCTGVNVADEIMKYIMSC</sequence>
<protein>
    <recommendedName>
        <fullName evidence="5">ATP-grasp domain-containing protein</fullName>
    </recommendedName>
</protein>
<feature type="domain" description="ATP-grasp" evidence="5">
    <location>
        <begin position="138"/>
        <end position="322"/>
    </location>
</feature>
<dbReference type="PROSITE" id="PS50975">
    <property type="entry name" value="ATP_GRASP"/>
    <property type="match status" value="1"/>
</dbReference>
<dbReference type="AlphaFoldDB" id="A0AAW3JXE7"/>
<dbReference type="InterPro" id="IPR011761">
    <property type="entry name" value="ATP-grasp"/>
</dbReference>
<evidence type="ECO:0000256" key="2">
    <source>
        <dbReference type="ARBA" id="ARBA00022741"/>
    </source>
</evidence>
<dbReference type="Proteomes" id="UP000050833">
    <property type="component" value="Unassembled WGS sequence"/>
</dbReference>
<dbReference type="GO" id="GO:0016879">
    <property type="term" value="F:ligase activity, forming carbon-nitrogen bonds"/>
    <property type="evidence" value="ECO:0007669"/>
    <property type="project" value="TreeGrafter"/>
</dbReference>
<reference evidence="6 7" key="1">
    <citation type="submission" date="2015-10" db="EMBL/GenBank/DDBJ databases">
        <title>Butyribacter intestini gen. nov., sp. nov., a butyric acid-producing bacterium of the family Lachnospiraceae isolated from the human faeces.</title>
        <authorList>
            <person name="Zou Y."/>
            <person name="Xue W."/>
            <person name="Luo G."/>
            <person name="Lv M."/>
        </authorList>
    </citation>
    <scope>NUCLEOTIDE SEQUENCE [LARGE SCALE GENOMIC DNA]</scope>
    <source>
        <strain evidence="6 7">TF01-11</strain>
    </source>
</reference>
<dbReference type="RefSeq" id="WP_055942019.1">
    <property type="nucleotide sequence ID" value="NZ_LLKB01000001.1"/>
</dbReference>
<keyword evidence="7" id="KW-1185">Reference proteome</keyword>
<keyword evidence="1" id="KW-0479">Metal-binding</keyword>
<dbReference type="InterPro" id="IPR013651">
    <property type="entry name" value="ATP-grasp_RimK-type"/>
</dbReference>
<dbReference type="InterPro" id="IPR013815">
    <property type="entry name" value="ATP_grasp_subdomain_1"/>
</dbReference>